<name>A0A2R4TFN2_9ACTN</name>
<dbReference type="GeneID" id="55661123"/>
<dbReference type="OrthoDB" id="4017436at2"/>
<dbReference type="Proteomes" id="UP000244201">
    <property type="component" value="Plasmid pSLUN1"/>
</dbReference>
<evidence type="ECO:0000256" key="4">
    <source>
        <dbReference type="SAM" id="MobiDB-lite"/>
    </source>
</evidence>
<dbReference type="SMART" id="SM01043">
    <property type="entry name" value="BTAD"/>
    <property type="match status" value="1"/>
</dbReference>
<dbReference type="AlphaFoldDB" id="A0A2R4TFN2"/>
<dbReference type="Gene3D" id="1.10.10.10">
    <property type="entry name" value="Winged helix-like DNA-binding domain superfamily/Winged helix DNA-binding domain"/>
    <property type="match status" value="1"/>
</dbReference>
<dbReference type="PANTHER" id="PTHR35807">
    <property type="entry name" value="TRANSCRIPTIONAL REGULATOR REDD-RELATED"/>
    <property type="match status" value="1"/>
</dbReference>
<dbReference type="SMR" id="A0A2R4TFN2"/>
<keyword evidence="7" id="KW-1185">Reference proteome</keyword>
<proteinExistence type="predicted"/>
<dbReference type="InterPro" id="IPR036388">
    <property type="entry name" value="WH-like_DNA-bd_sf"/>
</dbReference>
<dbReference type="InterPro" id="IPR005158">
    <property type="entry name" value="BTAD"/>
</dbReference>
<reference evidence="6 7" key="1">
    <citation type="submission" date="2018-01" db="EMBL/GenBank/DDBJ databases">
        <title>Complete genome sequence of Streptomyces lunaelactis MM109T, a Ferroverdin A producer isolated from cave moonmilk deposits.</title>
        <authorList>
            <person name="Naome A."/>
            <person name="Martinet L."/>
            <person name="Maciejewska M."/>
            <person name="Anderssen S."/>
            <person name="Adam D."/>
            <person name="Tenconi E."/>
            <person name="Deflandre B."/>
            <person name="Arguelles-Arias A."/>
            <person name="Calusinska M."/>
            <person name="Copieters W."/>
            <person name="Karim L."/>
            <person name="Hanikenne M."/>
            <person name="Baurain D."/>
            <person name="van Wezel G."/>
            <person name="Smargiasso N."/>
            <person name="de Pauw E."/>
            <person name="Delfosse P."/>
            <person name="Rigali S."/>
        </authorList>
    </citation>
    <scope>NUCLEOTIDE SEQUENCE [LARGE SCALE GENOMIC DNA]</scope>
    <source>
        <strain evidence="6 7">MM109</strain>
        <plasmid evidence="7">Plasmid pslun1</plasmid>
    </source>
</reference>
<dbReference type="EMBL" id="CP026305">
    <property type="protein sequence ID" value="AVZ77926.1"/>
    <property type="molecule type" value="Genomic_DNA"/>
</dbReference>
<dbReference type="Pfam" id="PF03704">
    <property type="entry name" value="BTAD"/>
    <property type="match status" value="1"/>
</dbReference>
<gene>
    <name evidence="6" type="ORF">SLUN_38490</name>
</gene>
<evidence type="ECO:0000313" key="7">
    <source>
        <dbReference type="Proteomes" id="UP000244201"/>
    </source>
</evidence>
<dbReference type="KEGG" id="slk:SLUN_38490"/>
<feature type="region of interest" description="Disordered" evidence="4">
    <location>
        <begin position="249"/>
        <end position="269"/>
    </location>
</feature>
<dbReference type="RefSeq" id="WP_108155214.1">
    <property type="nucleotide sequence ID" value="NZ_CP026305.1"/>
</dbReference>
<keyword evidence="6" id="KW-0238">DNA-binding</keyword>
<organism evidence="6 7">
    <name type="scientific">Streptomyces lunaelactis</name>
    <dbReference type="NCBI Taxonomy" id="1535768"/>
    <lineage>
        <taxon>Bacteria</taxon>
        <taxon>Bacillati</taxon>
        <taxon>Actinomycetota</taxon>
        <taxon>Actinomycetes</taxon>
        <taxon>Kitasatosporales</taxon>
        <taxon>Streptomycetaceae</taxon>
        <taxon>Streptomyces</taxon>
    </lineage>
</organism>
<evidence type="ECO:0000256" key="3">
    <source>
        <dbReference type="ARBA" id="ARBA00023163"/>
    </source>
</evidence>
<sequence length="285" mass="30328">MLIRLIGLVTIEHEGLPPLHVSSAQAQAALARLVLERDSGTSREHLADTLWPEGLPDTWASALRGVVSRVRSYVTSPLQNPGGTPLISQSGRYLLRLPDDAAVDLEAAEAAVAEAGAAFADGAHAVARRLAAGAVANLRGSFLPAHEGEWADGVRDRVDELRLTALELASLSASELGDEHHALRYAEEAVRHAPFRESAHRCRMTAHAAAGNRADALRAYHQLGQVLAEELGIDPAAETQAAYLQLLRSDGPTRPHRPSPSGRMPADALDPVLIGAFEALSPPPR</sequence>
<dbReference type="GO" id="GO:0000160">
    <property type="term" value="P:phosphorelay signal transduction system"/>
    <property type="evidence" value="ECO:0007669"/>
    <property type="project" value="UniProtKB-KW"/>
</dbReference>
<keyword evidence="1" id="KW-0902">Two-component regulatory system</keyword>
<accession>A0A2R4TFN2</accession>
<dbReference type="GO" id="GO:0003677">
    <property type="term" value="F:DNA binding"/>
    <property type="evidence" value="ECO:0007669"/>
    <property type="project" value="UniProtKB-KW"/>
</dbReference>
<dbReference type="Gene3D" id="1.25.40.10">
    <property type="entry name" value="Tetratricopeptide repeat domain"/>
    <property type="match status" value="1"/>
</dbReference>
<evidence type="ECO:0000313" key="6">
    <source>
        <dbReference type="EMBL" id="AVZ77926.1"/>
    </source>
</evidence>
<dbReference type="SUPFAM" id="SSF48452">
    <property type="entry name" value="TPR-like"/>
    <property type="match status" value="1"/>
</dbReference>
<evidence type="ECO:0000256" key="1">
    <source>
        <dbReference type="ARBA" id="ARBA00023012"/>
    </source>
</evidence>
<keyword evidence="6" id="KW-0614">Plasmid</keyword>
<protein>
    <submittedName>
        <fullName evidence="6">DNA-binding protein</fullName>
    </submittedName>
</protein>
<keyword evidence="2" id="KW-0805">Transcription regulation</keyword>
<dbReference type="PANTHER" id="PTHR35807:SF1">
    <property type="entry name" value="TRANSCRIPTIONAL REGULATOR REDD"/>
    <property type="match status" value="1"/>
</dbReference>
<dbReference type="InterPro" id="IPR051677">
    <property type="entry name" value="AfsR-DnrI-RedD_regulator"/>
</dbReference>
<keyword evidence="3" id="KW-0804">Transcription</keyword>
<dbReference type="GO" id="GO:0006355">
    <property type="term" value="P:regulation of DNA-templated transcription"/>
    <property type="evidence" value="ECO:0007669"/>
    <property type="project" value="TreeGrafter"/>
</dbReference>
<evidence type="ECO:0000256" key="2">
    <source>
        <dbReference type="ARBA" id="ARBA00023015"/>
    </source>
</evidence>
<evidence type="ECO:0000259" key="5">
    <source>
        <dbReference type="SMART" id="SM01043"/>
    </source>
</evidence>
<dbReference type="InterPro" id="IPR011990">
    <property type="entry name" value="TPR-like_helical_dom_sf"/>
</dbReference>
<feature type="domain" description="Bacterial transcriptional activator" evidence="5">
    <location>
        <begin position="103"/>
        <end position="247"/>
    </location>
</feature>
<geneLocation type="plasmid" evidence="7">
    <name>pslun1</name>
</geneLocation>